<sequence>MNNCDLQVAYPGEECTLEQNEEYFHLVTAKGRERFRLHEYGRVYDVPGLYEEVVYNKLQCDSPNVITGLLKESMQRNDENDVPLRVLDFGAGNGIVGECLQDAVETETIVGVDIIDEAKKALERDRPDVYDDYYVMDLSDIDEPTKKELDRYNFNALVTVAALGFGDIPTKAFVNAFNLIEDSSWVVFNIKDRFFSEEDETGYNETLQKMIGNSLKVIKKHRYCHRLSMAGEPLHYYAVVGRKETDF</sequence>
<evidence type="ECO:0000313" key="2">
    <source>
        <dbReference type="Proteomes" id="UP000427769"/>
    </source>
</evidence>
<gene>
    <name evidence="1" type="ORF">DSCW_62170</name>
</gene>
<dbReference type="AlphaFoldDB" id="A0A5K7ZDA7"/>
<name>A0A5K7ZDA7_9BACT</name>
<proteinExistence type="predicted"/>
<dbReference type="SUPFAM" id="SSF53335">
    <property type="entry name" value="S-adenosyl-L-methionine-dependent methyltransferases"/>
    <property type="match status" value="1"/>
</dbReference>
<protein>
    <recommendedName>
        <fullName evidence="3">Methyltransferase</fullName>
    </recommendedName>
</protein>
<reference evidence="1 2" key="1">
    <citation type="submission" date="2019-11" db="EMBL/GenBank/DDBJ databases">
        <title>Comparative genomics of hydrocarbon-degrading Desulfosarcina strains.</title>
        <authorList>
            <person name="Watanabe M."/>
            <person name="Kojima H."/>
            <person name="Fukui M."/>
        </authorList>
    </citation>
    <scope>NUCLEOTIDE SEQUENCE [LARGE SCALE GENOMIC DNA]</scope>
    <source>
        <strain evidence="1 2">PP31</strain>
    </source>
</reference>
<evidence type="ECO:0000313" key="1">
    <source>
        <dbReference type="EMBL" id="BBO78800.1"/>
    </source>
</evidence>
<dbReference type="Gene3D" id="3.40.50.150">
    <property type="entry name" value="Vaccinia Virus protein VP39"/>
    <property type="match status" value="1"/>
</dbReference>
<dbReference type="Proteomes" id="UP000427769">
    <property type="component" value="Chromosome"/>
</dbReference>
<accession>A0A5K7ZDA7</accession>
<dbReference type="OrthoDB" id="465636at2"/>
<dbReference type="RefSeq" id="WP_155307397.1">
    <property type="nucleotide sequence ID" value="NZ_AP021875.1"/>
</dbReference>
<organism evidence="1 2">
    <name type="scientific">Desulfosarcina widdelii</name>
    <dbReference type="NCBI Taxonomy" id="947919"/>
    <lineage>
        <taxon>Bacteria</taxon>
        <taxon>Pseudomonadati</taxon>
        <taxon>Thermodesulfobacteriota</taxon>
        <taxon>Desulfobacteria</taxon>
        <taxon>Desulfobacterales</taxon>
        <taxon>Desulfosarcinaceae</taxon>
        <taxon>Desulfosarcina</taxon>
    </lineage>
</organism>
<dbReference type="EMBL" id="AP021875">
    <property type="protein sequence ID" value="BBO78800.1"/>
    <property type="molecule type" value="Genomic_DNA"/>
</dbReference>
<dbReference type="KEGG" id="dwd:DSCW_62170"/>
<dbReference type="InterPro" id="IPR029063">
    <property type="entry name" value="SAM-dependent_MTases_sf"/>
</dbReference>
<keyword evidence="2" id="KW-1185">Reference proteome</keyword>
<evidence type="ECO:0008006" key="3">
    <source>
        <dbReference type="Google" id="ProtNLM"/>
    </source>
</evidence>